<evidence type="ECO:0000313" key="3">
    <source>
        <dbReference type="Proteomes" id="UP001632038"/>
    </source>
</evidence>
<name>A0ABD3BQ52_9LAMI</name>
<evidence type="ECO:0000256" key="1">
    <source>
        <dbReference type="SAM" id="MobiDB-lite"/>
    </source>
</evidence>
<comment type="caution">
    <text evidence="2">The sequence shown here is derived from an EMBL/GenBank/DDBJ whole genome shotgun (WGS) entry which is preliminary data.</text>
</comment>
<proteinExistence type="predicted"/>
<sequence length="102" mass="11607">MLFRFPESGLLWEDDWQDPCVVEGPPGPKAGDDQLRDLDAWTVVWSTSEFVAKSEQYSKNTRPSQRSTRRTEEQTGREGAWSGAIYTDEQHPTRSSSPDDES</sequence>
<dbReference type="Proteomes" id="UP001632038">
    <property type="component" value="Unassembled WGS sequence"/>
</dbReference>
<feature type="region of interest" description="Disordered" evidence="1">
    <location>
        <begin position="53"/>
        <end position="102"/>
    </location>
</feature>
<gene>
    <name evidence="2" type="ORF">CASFOL_034545</name>
</gene>
<organism evidence="2 3">
    <name type="scientific">Castilleja foliolosa</name>
    <dbReference type="NCBI Taxonomy" id="1961234"/>
    <lineage>
        <taxon>Eukaryota</taxon>
        <taxon>Viridiplantae</taxon>
        <taxon>Streptophyta</taxon>
        <taxon>Embryophyta</taxon>
        <taxon>Tracheophyta</taxon>
        <taxon>Spermatophyta</taxon>
        <taxon>Magnoliopsida</taxon>
        <taxon>eudicotyledons</taxon>
        <taxon>Gunneridae</taxon>
        <taxon>Pentapetalae</taxon>
        <taxon>asterids</taxon>
        <taxon>lamiids</taxon>
        <taxon>Lamiales</taxon>
        <taxon>Orobanchaceae</taxon>
        <taxon>Pedicularideae</taxon>
        <taxon>Castillejinae</taxon>
        <taxon>Castilleja</taxon>
    </lineage>
</organism>
<dbReference type="AlphaFoldDB" id="A0ABD3BQ52"/>
<keyword evidence="3" id="KW-1185">Reference proteome</keyword>
<protein>
    <submittedName>
        <fullName evidence="2">Uncharacterized protein</fullName>
    </submittedName>
</protein>
<reference evidence="3" key="1">
    <citation type="journal article" date="2024" name="IScience">
        <title>Strigolactones Initiate the Formation of Haustorium-like Structures in Castilleja.</title>
        <authorList>
            <person name="Buerger M."/>
            <person name="Peterson D."/>
            <person name="Chory J."/>
        </authorList>
    </citation>
    <scope>NUCLEOTIDE SEQUENCE [LARGE SCALE GENOMIC DNA]</scope>
</reference>
<accession>A0ABD3BQ52</accession>
<dbReference type="EMBL" id="JAVIJP010000066">
    <property type="protein sequence ID" value="KAL3619633.1"/>
    <property type="molecule type" value="Genomic_DNA"/>
</dbReference>
<evidence type="ECO:0000313" key="2">
    <source>
        <dbReference type="EMBL" id="KAL3619633.1"/>
    </source>
</evidence>
<feature type="compositionally biased region" description="Polar residues" evidence="1">
    <location>
        <begin position="53"/>
        <end position="66"/>
    </location>
</feature>